<dbReference type="Proteomes" id="UP000623967">
    <property type="component" value="Unassembled WGS sequence"/>
</dbReference>
<evidence type="ECO:0000313" key="1">
    <source>
        <dbReference type="EMBL" id="MBL4951065.1"/>
    </source>
</evidence>
<dbReference type="EMBL" id="JAESWB010000025">
    <property type="protein sequence ID" value="MBL4951065.1"/>
    <property type="molecule type" value="Genomic_DNA"/>
</dbReference>
<dbReference type="Pfam" id="PF13479">
    <property type="entry name" value="AAA_24"/>
    <property type="match status" value="1"/>
</dbReference>
<evidence type="ECO:0000313" key="2">
    <source>
        <dbReference type="Proteomes" id="UP000623967"/>
    </source>
</evidence>
<proteinExistence type="predicted"/>
<keyword evidence="2" id="KW-1185">Reference proteome</keyword>
<organism evidence="1 2">
    <name type="scientific">Neobacillus paridis</name>
    <dbReference type="NCBI Taxonomy" id="2803862"/>
    <lineage>
        <taxon>Bacteria</taxon>
        <taxon>Bacillati</taxon>
        <taxon>Bacillota</taxon>
        <taxon>Bacilli</taxon>
        <taxon>Bacillales</taxon>
        <taxon>Bacillaceae</taxon>
        <taxon>Neobacillus</taxon>
    </lineage>
</organism>
<sequence>MAFSKPQINTISTDIRDLSIYLRSTKKFGKSTLFRDLIIEKYGDPSKGLLVAVGAEIGYKLLDNLNVVHIETYQDFIELKKWLISQKGKEHNIEIVAFDVVEEIIPAFEKEVIRLSVIETKKPCKSIKSAFGGYNAGVEKTVEMIKVYFKELRQHFGVIAIGHTKFRTIKEKGSIDEEGYMQLTSNLQSNYEAVFGDVFDVTFTGYIDREIEEETVGEGESAKVKRRATGEVRKLFLRGNTLIDAGGRFAFGAVPEYIVFDKPNMAKEFIEIVEKGMALSKTGALNNKDVKLFEPKQSEEIATEELEDEILTEEESKDTEINIEHNKQLKSKVVEKYKTASNDQKKQVKKILAKYGATKLDETKPTQMFEDILASL</sequence>
<gene>
    <name evidence="1" type="ORF">JK635_02270</name>
</gene>
<accession>A0ABS1TIC5</accession>
<dbReference type="RefSeq" id="WP_202652026.1">
    <property type="nucleotide sequence ID" value="NZ_JAESWB010000025.1"/>
</dbReference>
<name>A0ABS1TIC5_9BACI</name>
<reference evidence="1 2" key="1">
    <citation type="submission" date="2021-01" db="EMBL/GenBank/DDBJ databases">
        <title>Genome public.</title>
        <authorList>
            <person name="Liu C."/>
            <person name="Sun Q."/>
        </authorList>
    </citation>
    <scope>NUCLEOTIDE SEQUENCE [LARGE SCALE GENOMIC DNA]</scope>
    <source>
        <strain evidence="1 2">YIM B02564</strain>
    </source>
</reference>
<comment type="caution">
    <text evidence="1">The sequence shown here is derived from an EMBL/GenBank/DDBJ whole genome shotgun (WGS) entry which is preliminary data.</text>
</comment>
<protein>
    <submittedName>
        <fullName evidence="1">AAA family ATPase</fullName>
    </submittedName>
</protein>